<feature type="domain" description="DUF4139" evidence="1">
    <location>
        <begin position="196"/>
        <end position="467"/>
    </location>
</feature>
<reference evidence="2 3" key="1">
    <citation type="submission" date="2006-02" db="EMBL/GenBank/DDBJ databases">
        <authorList>
            <person name="Waterbury J."/>
            <person name="Ferriera S."/>
            <person name="Johnson J."/>
            <person name="Kravitz S."/>
            <person name="Halpern A."/>
            <person name="Remington K."/>
            <person name="Beeson K."/>
            <person name="Tran B."/>
            <person name="Rogers Y.-H."/>
            <person name="Friedman R."/>
            <person name="Venter J.C."/>
        </authorList>
    </citation>
    <scope>NUCLEOTIDE SEQUENCE [LARGE SCALE GENOMIC DNA]</scope>
    <source>
        <strain evidence="2 3">Nb-231</strain>
    </source>
</reference>
<comment type="caution">
    <text evidence="2">The sequence shown here is derived from an EMBL/GenBank/DDBJ whole genome shotgun (WGS) entry which is preliminary data.</text>
</comment>
<dbReference type="AlphaFoldDB" id="A4BP92"/>
<keyword evidence="3" id="KW-1185">Reference proteome</keyword>
<dbReference type="PANTHER" id="PTHR38075">
    <property type="entry name" value="DUF4139 DOMAIN-CONTAINING PROTEIN"/>
    <property type="match status" value="1"/>
</dbReference>
<evidence type="ECO:0000313" key="2">
    <source>
        <dbReference type="EMBL" id="EAR22393.1"/>
    </source>
</evidence>
<dbReference type="InterPro" id="IPR037291">
    <property type="entry name" value="DUF4139"/>
</dbReference>
<accession>A4BP92</accession>
<evidence type="ECO:0000259" key="1">
    <source>
        <dbReference type="Pfam" id="PF13598"/>
    </source>
</evidence>
<evidence type="ECO:0000313" key="3">
    <source>
        <dbReference type="Proteomes" id="UP000003374"/>
    </source>
</evidence>
<dbReference type="PANTHER" id="PTHR38075:SF1">
    <property type="entry name" value="DUF4139 DOMAIN-CONTAINING PROTEIN"/>
    <property type="match status" value="1"/>
</dbReference>
<gene>
    <name evidence="2" type="ORF">NB231_11674</name>
</gene>
<dbReference type="HOGENOM" id="CLU_039933_0_0_6"/>
<sequence>MAFALAAASAMGAAAARALPVENDVGRAPPQPIAAAAAQGDTPDRRALTLTIYQNGLSLVHEARAITLSPARDQLTLLDLPARLQPDTLAITLNSTVHVQRQRFRNAKWTPRTLLQAYQGRPVLLMPRSGENGQPRRGILVSAAGDNPIVRIGKRLEIGGPDTPWRIALPLDPRVNVAGPALNLWLSGTMGGRHKLDLIYLSDGLGWQMDYWAELQAKQLRLEGFARIVNHSGGDYPSAKVRLIAGDIARADRISPIMMKTQHLRSAAEASAAEPVLAWHLYRLDQPVSLPDAATLRLQLLRAEGLAVQRYYRVSGNATGNGGETPVRVRLHVDTTTAEQPLALPAGTVRIREVGADGEPRYLGADRIDHTPTGKPLELALGTAFDITARRTRTLFRRLGKDHYEVGWRIELRNAGTQPVTVQLREHLPGDWEIVQHTASHERISSAIAQWAVAVPATGTATMSYQARYQR</sequence>
<organism evidence="2 3">
    <name type="scientific">Nitrococcus mobilis Nb-231</name>
    <dbReference type="NCBI Taxonomy" id="314278"/>
    <lineage>
        <taxon>Bacteria</taxon>
        <taxon>Pseudomonadati</taxon>
        <taxon>Pseudomonadota</taxon>
        <taxon>Gammaproteobacteria</taxon>
        <taxon>Chromatiales</taxon>
        <taxon>Ectothiorhodospiraceae</taxon>
        <taxon>Nitrococcus</taxon>
    </lineage>
</organism>
<protein>
    <recommendedName>
        <fullName evidence="1">DUF4139 domain-containing protein</fullName>
    </recommendedName>
</protein>
<dbReference type="EMBL" id="AAOF01000003">
    <property type="protein sequence ID" value="EAR22393.1"/>
    <property type="molecule type" value="Genomic_DNA"/>
</dbReference>
<name>A4BP92_9GAMM</name>
<dbReference type="Proteomes" id="UP000003374">
    <property type="component" value="Unassembled WGS sequence"/>
</dbReference>
<dbReference type="Pfam" id="PF13598">
    <property type="entry name" value="DUF4139"/>
    <property type="match status" value="1"/>
</dbReference>
<dbReference type="OrthoDB" id="9808067at2"/>
<dbReference type="eggNOG" id="COG5316">
    <property type="taxonomic scope" value="Bacteria"/>
</dbReference>
<dbReference type="RefSeq" id="WP_005002710.1">
    <property type="nucleotide sequence ID" value="NZ_CH672427.1"/>
</dbReference>
<proteinExistence type="predicted"/>